<dbReference type="SFLD" id="SFLDG01153">
    <property type="entry name" value="Main.4:_Theta-like"/>
    <property type="match status" value="1"/>
</dbReference>
<proteinExistence type="predicted"/>
<evidence type="ECO:0000256" key="1">
    <source>
        <dbReference type="ARBA" id="ARBA00011738"/>
    </source>
</evidence>
<dbReference type="PROSITE" id="PS50404">
    <property type="entry name" value="GST_NTER"/>
    <property type="match status" value="1"/>
</dbReference>
<dbReference type="InterPro" id="IPR010987">
    <property type="entry name" value="Glutathione-S-Trfase_C-like"/>
</dbReference>
<organism evidence="4 5">
    <name type="scientific">Ignelater luminosus</name>
    <name type="common">Cucubano</name>
    <name type="synonym">Pyrophorus luminosus</name>
    <dbReference type="NCBI Taxonomy" id="2038154"/>
    <lineage>
        <taxon>Eukaryota</taxon>
        <taxon>Metazoa</taxon>
        <taxon>Ecdysozoa</taxon>
        <taxon>Arthropoda</taxon>
        <taxon>Hexapoda</taxon>
        <taxon>Insecta</taxon>
        <taxon>Pterygota</taxon>
        <taxon>Neoptera</taxon>
        <taxon>Endopterygota</taxon>
        <taxon>Coleoptera</taxon>
        <taxon>Polyphaga</taxon>
        <taxon>Elateriformia</taxon>
        <taxon>Elateroidea</taxon>
        <taxon>Elateridae</taxon>
        <taxon>Agrypninae</taxon>
        <taxon>Pyrophorini</taxon>
        <taxon>Ignelater</taxon>
    </lineage>
</organism>
<dbReference type="PANTHER" id="PTHR43969:SF8">
    <property type="entry name" value="GLUTATHIONE S TRANSFERASE E13, ISOFORM A-RELATED"/>
    <property type="match status" value="1"/>
</dbReference>
<dbReference type="InterPro" id="IPR004045">
    <property type="entry name" value="Glutathione_S-Trfase_N"/>
</dbReference>
<dbReference type="AlphaFoldDB" id="A0A8K0CM48"/>
<evidence type="ECO:0000313" key="4">
    <source>
        <dbReference type="EMBL" id="KAF2888126.1"/>
    </source>
</evidence>
<dbReference type="PANTHER" id="PTHR43969">
    <property type="entry name" value="GLUTATHIONE S TRANSFERASE D10, ISOFORM A-RELATED"/>
    <property type="match status" value="1"/>
</dbReference>
<name>A0A8K0CM48_IGNLU</name>
<dbReference type="Gene3D" id="1.20.1050.10">
    <property type="match status" value="1"/>
</dbReference>
<keyword evidence="5" id="KW-1185">Reference proteome</keyword>
<dbReference type="InterPro" id="IPR040079">
    <property type="entry name" value="Glutathione_S-Trfase"/>
</dbReference>
<evidence type="ECO:0000259" key="3">
    <source>
        <dbReference type="PROSITE" id="PS50405"/>
    </source>
</evidence>
<reference evidence="4" key="1">
    <citation type="submission" date="2019-08" db="EMBL/GenBank/DDBJ databases">
        <title>The genome of the North American firefly Photinus pyralis.</title>
        <authorList>
            <consortium name="Photinus pyralis genome working group"/>
            <person name="Fallon T.R."/>
            <person name="Sander Lower S.E."/>
            <person name="Weng J.-K."/>
        </authorList>
    </citation>
    <scope>NUCLEOTIDE SEQUENCE</scope>
    <source>
        <strain evidence="4">TRF0915ILg1</strain>
        <tissue evidence="4">Whole body</tissue>
    </source>
</reference>
<dbReference type="Pfam" id="PF13417">
    <property type="entry name" value="GST_N_3"/>
    <property type="match status" value="1"/>
</dbReference>
<dbReference type="Proteomes" id="UP000801492">
    <property type="component" value="Unassembled WGS sequence"/>
</dbReference>
<dbReference type="SUPFAM" id="SSF52833">
    <property type="entry name" value="Thioredoxin-like"/>
    <property type="match status" value="1"/>
</dbReference>
<dbReference type="GO" id="GO:0004364">
    <property type="term" value="F:glutathione transferase activity"/>
    <property type="evidence" value="ECO:0007669"/>
    <property type="project" value="TreeGrafter"/>
</dbReference>
<evidence type="ECO:0000259" key="2">
    <source>
        <dbReference type="PROSITE" id="PS50404"/>
    </source>
</evidence>
<dbReference type="CDD" id="cd03045">
    <property type="entry name" value="GST_N_Delta_Epsilon"/>
    <property type="match status" value="1"/>
</dbReference>
<feature type="domain" description="GST N-terminal" evidence="2">
    <location>
        <begin position="1"/>
        <end position="82"/>
    </location>
</feature>
<dbReference type="GO" id="GO:0006749">
    <property type="term" value="P:glutathione metabolic process"/>
    <property type="evidence" value="ECO:0007669"/>
    <property type="project" value="TreeGrafter"/>
</dbReference>
<evidence type="ECO:0000313" key="5">
    <source>
        <dbReference type="Proteomes" id="UP000801492"/>
    </source>
</evidence>
<dbReference type="EMBL" id="VTPC01079801">
    <property type="protein sequence ID" value="KAF2888126.1"/>
    <property type="molecule type" value="Genomic_DNA"/>
</dbReference>
<dbReference type="OrthoDB" id="2309723at2759"/>
<dbReference type="InterPro" id="IPR004046">
    <property type="entry name" value="GST_C"/>
</dbReference>
<dbReference type="FunFam" id="1.20.1050.10:FF:000007">
    <property type="entry name" value="Glutathione S-transferase 1-1"/>
    <property type="match status" value="1"/>
</dbReference>
<dbReference type="SUPFAM" id="SSF47616">
    <property type="entry name" value="GST C-terminal domain-like"/>
    <property type="match status" value="1"/>
</dbReference>
<sequence length="215" mass="24430">MAPKLYKLDVSPPVRAVYLTAEALGVELEHVEVNFPKGESLKPEFKKLNPQHTIPTLDDDGKIIWDSHAIIIYLVSKYGKDNSLYPEDPYERAVINQRLHFESGVLFALIRAIVRPMVTKGVKTIPEHLIQEVFEAYAFLNKFLEGHQWVAGDQLTIADFSVLSSTTSLNHIAPIDADKYPNVVAWIQKAEQLPYYKVNQKGLNDFKDLVERLLS</sequence>
<dbReference type="SFLD" id="SFLDG00358">
    <property type="entry name" value="Main_(cytGST)"/>
    <property type="match status" value="1"/>
</dbReference>
<comment type="subunit">
    <text evidence="1">Homodimer.</text>
</comment>
<dbReference type="Pfam" id="PF00043">
    <property type="entry name" value="GST_C"/>
    <property type="match status" value="1"/>
</dbReference>
<protein>
    <submittedName>
        <fullName evidence="4">Uncharacterized protein</fullName>
    </submittedName>
</protein>
<feature type="domain" description="GST C-terminal" evidence="3">
    <location>
        <begin position="88"/>
        <end position="215"/>
    </location>
</feature>
<dbReference type="InterPro" id="IPR036282">
    <property type="entry name" value="Glutathione-S-Trfase_C_sf"/>
</dbReference>
<comment type="caution">
    <text evidence="4">The sequence shown here is derived from an EMBL/GenBank/DDBJ whole genome shotgun (WGS) entry which is preliminary data.</text>
</comment>
<gene>
    <name evidence="4" type="ORF">ILUMI_18047</name>
</gene>
<dbReference type="PROSITE" id="PS50405">
    <property type="entry name" value="GST_CTER"/>
    <property type="match status" value="1"/>
</dbReference>
<dbReference type="SFLD" id="SFLDS00019">
    <property type="entry name" value="Glutathione_Transferase_(cytos"/>
    <property type="match status" value="1"/>
</dbReference>
<dbReference type="InterPro" id="IPR036249">
    <property type="entry name" value="Thioredoxin-like_sf"/>
</dbReference>
<dbReference type="FunFam" id="3.40.30.10:FF:000034">
    <property type="entry name" value="glutathione S-transferase 1"/>
    <property type="match status" value="1"/>
</dbReference>
<dbReference type="CDD" id="cd03177">
    <property type="entry name" value="GST_C_Delta_Epsilon"/>
    <property type="match status" value="1"/>
</dbReference>
<accession>A0A8K0CM48</accession>
<dbReference type="Gene3D" id="3.40.30.10">
    <property type="entry name" value="Glutaredoxin"/>
    <property type="match status" value="1"/>
</dbReference>